<dbReference type="SMART" id="SM00644">
    <property type="entry name" value="Ami_2"/>
    <property type="match status" value="1"/>
</dbReference>
<comment type="caution">
    <text evidence="7">The sequence shown here is derived from an EMBL/GenBank/DDBJ whole genome shotgun (WGS) entry which is preliminary data.</text>
</comment>
<dbReference type="InterPro" id="IPR002502">
    <property type="entry name" value="Amidase_domain"/>
</dbReference>
<dbReference type="SUPFAM" id="SSF55846">
    <property type="entry name" value="N-acetylmuramoyl-L-alanine amidase-like"/>
    <property type="match status" value="1"/>
</dbReference>
<comment type="similarity">
    <text evidence="2">Belongs to the N-acetylmuramoyl-L-alanine amidase 2 family.</text>
</comment>
<dbReference type="EMBL" id="JAPMOU010000030">
    <property type="protein sequence ID" value="MDE1464179.1"/>
    <property type="molecule type" value="Genomic_DNA"/>
</dbReference>
<dbReference type="Pfam" id="PF01510">
    <property type="entry name" value="Amidase_2"/>
    <property type="match status" value="1"/>
</dbReference>
<evidence type="ECO:0000256" key="5">
    <source>
        <dbReference type="ARBA" id="ARBA00023316"/>
    </source>
</evidence>
<sequence length="257" mass="29070">MLVIDDSTYRSSSYNSRIRFLVLHYTAINFASSIAALTSKVSAHYLIPNLTDQSYPATKLQVFKLVDESQRAWHAGVSAWEDRSNINDQSIGIEIVYQPEPSSTEAEKLLFPDYPADQIEQLVLLCKDIIQRHPDITPTRVIGHSDIAPARKADPGPKFPWQHLYSEGIGAWYDTATLERYQCQFSEALPPILAIQQQLKTYGYSIQLTGIEDKQTQQVVKAFQMHFNPESYSGCLDVKTVAAIYALVDKYCKPSQF</sequence>
<dbReference type="EC" id="3.5.1.28" evidence="3"/>
<evidence type="ECO:0000313" key="7">
    <source>
        <dbReference type="EMBL" id="MDE1464179.1"/>
    </source>
</evidence>
<dbReference type="Gene3D" id="1.10.101.10">
    <property type="entry name" value="PGBD-like superfamily/PGBD"/>
    <property type="match status" value="1"/>
</dbReference>
<name>A0ABT5UCS6_9GAMM</name>
<evidence type="ECO:0000256" key="3">
    <source>
        <dbReference type="ARBA" id="ARBA00011901"/>
    </source>
</evidence>
<evidence type="ECO:0000256" key="2">
    <source>
        <dbReference type="ARBA" id="ARBA00007553"/>
    </source>
</evidence>
<evidence type="ECO:0000256" key="1">
    <source>
        <dbReference type="ARBA" id="ARBA00001561"/>
    </source>
</evidence>
<dbReference type="InterPro" id="IPR051206">
    <property type="entry name" value="NAMLAA_amidase_2"/>
</dbReference>
<dbReference type="Proteomes" id="UP001528823">
    <property type="component" value="Unassembled WGS sequence"/>
</dbReference>
<dbReference type="Gene3D" id="3.40.80.10">
    <property type="entry name" value="Peptidoglycan recognition protein-like"/>
    <property type="match status" value="1"/>
</dbReference>
<dbReference type="CDD" id="cd06583">
    <property type="entry name" value="PGRP"/>
    <property type="match status" value="1"/>
</dbReference>
<dbReference type="RefSeq" id="WP_274690509.1">
    <property type="nucleotide sequence ID" value="NZ_JAPMOU010000030.1"/>
</dbReference>
<keyword evidence="8" id="KW-1185">Reference proteome</keyword>
<gene>
    <name evidence="7" type="ORF">ORQ98_19665</name>
</gene>
<reference evidence="7 8" key="1">
    <citation type="submission" date="2022-11" db="EMBL/GenBank/DDBJ databases">
        <title>Spartinivicinus poritis sp. nov., isolated from scleractinian coral Porites lutea.</title>
        <authorList>
            <person name="Zhang G."/>
            <person name="Cai L."/>
            <person name="Wei Q."/>
        </authorList>
    </citation>
    <scope>NUCLEOTIDE SEQUENCE [LARGE SCALE GENOMIC DNA]</scope>
    <source>
        <strain evidence="7 8">A2-2</strain>
    </source>
</reference>
<evidence type="ECO:0000313" key="8">
    <source>
        <dbReference type="Proteomes" id="UP001528823"/>
    </source>
</evidence>
<accession>A0ABT5UCS6</accession>
<comment type="catalytic activity">
    <reaction evidence="1">
        <text>Hydrolyzes the link between N-acetylmuramoyl residues and L-amino acid residues in certain cell-wall glycopeptides.</text>
        <dbReference type="EC" id="3.5.1.28"/>
    </reaction>
</comment>
<organism evidence="7 8">
    <name type="scientific">Spartinivicinus poritis</name>
    <dbReference type="NCBI Taxonomy" id="2994640"/>
    <lineage>
        <taxon>Bacteria</taxon>
        <taxon>Pseudomonadati</taxon>
        <taxon>Pseudomonadota</taxon>
        <taxon>Gammaproteobacteria</taxon>
        <taxon>Oceanospirillales</taxon>
        <taxon>Zooshikellaceae</taxon>
        <taxon>Spartinivicinus</taxon>
    </lineage>
</organism>
<proteinExistence type="inferred from homology"/>
<dbReference type="InterPro" id="IPR036505">
    <property type="entry name" value="Amidase/PGRP_sf"/>
</dbReference>
<dbReference type="InterPro" id="IPR036366">
    <property type="entry name" value="PGBDSf"/>
</dbReference>
<keyword evidence="5" id="KW-0961">Cell wall biogenesis/degradation</keyword>
<dbReference type="SUPFAM" id="SSF47090">
    <property type="entry name" value="PGBD-like"/>
    <property type="match status" value="1"/>
</dbReference>
<dbReference type="Pfam" id="PF01471">
    <property type="entry name" value="PG_binding_1"/>
    <property type="match status" value="1"/>
</dbReference>
<dbReference type="InterPro" id="IPR002477">
    <property type="entry name" value="Peptidoglycan-bd-like"/>
</dbReference>
<dbReference type="PANTHER" id="PTHR30417:SF1">
    <property type="entry name" value="N-ACETYLMURAMOYL-L-ALANINE AMIDASE AMID"/>
    <property type="match status" value="1"/>
</dbReference>
<evidence type="ECO:0000256" key="4">
    <source>
        <dbReference type="ARBA" id="ARBA00022801"/>
    </source>
</evidence>
<feature type="domain" description="N-acetylmuramoyl-L-alanine amidase" evidence="6">
    <location>
        <begin position="7"/>
        <end position="156"/>
    </location>
</feature>
<dbReference type="PANTHER" id="PTHR30417">
    <property type="entry name" value="N-ACETYLMURAMOYL-L-ALANINE AMIDASE AMID"/>
    <property type="match status" value="1"/>
</dbReference>
<dbReference type="InterPro" id="IPR036365">
    <property type="entry name" value="PGBD-like_sf"/>
</dbReference>
<protein>
    <recommendedName>
        <fullName evidence="3">N-acetylmuramoyl-L-alanine amidase</fullName>
        <ecNumber evidence="3">3.5.1.28</ecNumber>
    </recommendedName>
</protein>
<evidence type="ECO:0000259" key="6">
    <source>
        <dbReference type="SMART" id="SM00644"/>
    </source>
</evidence>
<keyword evidence="4" id="KW-0378">Hydrolase</keyword>